<dbReference type="Proteomes" id="UP000215902">
    <property type="component" value="Unassembled WGS sequence"/>
</dbReference>
<keyword evidence="4" id="KW-0645">Protease</keyword>
<feature type="domain" description="Peptidase M14" evidence="12">
    <location>
        <begin position="150"/>
        <end position="469"/>
    </location>
</feature>
<dbReference type="PANTHER" id="PTHR11705:SF133">
    <property type="entry name" value="PEPTIDASE M14 CARBOXYPEPTIDASE A DOMAIN-CONTAINING PROTEIN"/>
    <property type="match status" value="1"/>
</dbReference>
<dbReference type="EMBL" id="NIVC01002581">
    <property type="protein sequence ID" value="PAA56730.1"/>
    <property type="molecule type" value="Genomic_DNA"/>
</dbReference>
<dbReference type="Pfam" id="PF00246">
    <property type="entry name" value="Peptidase_M14"/>
    <property type="match status" value="1"/>
</dbReference>
<dbReference type="SUPFAM" id="SSF53187">
    <property type="entry name" value="Zn-dependent exopeptidases"/>
    <property type="match status" value="1"/>
</dbReference>
<dbReference type="PROSITE" id="PS52035">
    <property type="entry name" value="PEPTIDASE_M14"/>
    <property type="match status" value="1"/>
</dbReference>
<dbReference type="FunFam" id="3.40.630.10:FF:000084">
    <property type="entry name" value="Carboxypeptidase B2"/>
    <property type="match status" value="1"/>
</dbReference>
<dbReference type="GO" id="GO:0006508">
    <property type="term" value="P:proteolysis"/>
    <property type="evidence" value="ECO:0007669"/>
    <property type="project" value="UniProtKB-KW"/>
</dbReference>
<reference evidence="13 14" key="1">
    <citation type="submission" date="2017-06" db="EMBL/GenBank/DDBJ databases">
        <title>A platform for efficient transgenesis in Macrostomum lignano, a flatworm model organism for stem cell research.</title>
        <authorList>
            <person name="Berezikov E."/>
        </authorList>
    </citation>
    <scope>NUCLEOTIDE SEQUENCE [LARGE SCALE GENOMIC DNA]</scope>
    <source>
        <strain evidence="13">DV1</strain>
        <tissue evidence="13">Whole organism</tissue>
    </source>
</reference>
<dbReference type="GO" id="GO:0005615">
    <property type="term" value="C:extracellular space"/>
    <property type="evidence" value="ECO:0007669"/>
    <property type="project" value="TreeGrafter"/>
</dbReference>
<gene>
    <name evidence="13" type="ORF">BOX15_Mlig010683g2</name>
</gene>
<name>A0A267E593_9PLAT</name>
<evidence type="ECO:0000256" key="2">
    <source>
        <dbReference type="ARBA" id="ARBA00005988"/>
    </source>
</evidence>
<organism evidence="13 14">
    <name type="scientific">Macrostomum lignano</name>
    <dbReference type="NCBI Taxonomy" id="282301"/>
    <lineage>
        <taxon>Eukaryota</taxon>
        <taxon>Metazoa</taxon>
        <taxon>Spiralia</taxon>
        <taxon>Lophotrochozoa</taxon>
        <taxon>Platyhelminthes</taxon>
        <taxon>Rhabditophora</taxon>
        <taxon>Macrostomorpha</taxon>
        <taxon>Macrostomida</taxon>
        <taxon>Macrostomidae</taxon>
        <taxon>Macrostomum</taxon>
    </lineage>
</organism>
<comment type="cofactor">
    <cofactor evidence="1">
        <name>Zn(2+)</name>
        <dbReference type="ChEBI" id="CHEBI:29105"/>
    </cofactor>
</comment>
<keyword evidence="9" id="KW-0482">Metalloprotease</keyword>
<feature type="chain" id="PRO_5012062941" description="Peptidase M14 domain-containing protein" evidence="11">
    <location>
        <begin position="23"/>
        <end position="499"/>
    </location>
</feature>
<feature type="signal peptide" evidence="11">
    <location>
        <begin position="1"/>
        <end position="22"/>
    </location>
</feature>
<comment type="caution">
    <text evidence="13">The sequence shown here is derived from an EMBL/GenBank/DDBJ whole genome shotgun (WGS) entry which is preliminary data.</text>
</comment>
<evidence type="ECO:0000256" key="4">
    <source>
        <dbReference type="ARBA" id="ARBA00022670"/>
    </source>
</evidence>
<evidence type="ECO:0000256" key="7">
    <source>
        <dbReference type="ARBA" id="ARBA00022801"/>
    </source>
</evidence>
<evidence type="ECO:0000256" key="6">
    <source>
        <dbReference type="ARBA" id="ARBA00022729"/>
    </source>
</evidence>
<evidence type="ECO:0000256" key="11">
    <source>
        <dbReference type="SAM" id="SignalP"/>
    </source>
</evidence>
<evidence type="ECO:0000256" key="3">
    <source>
        <dbReference type="ARBA" id="ARBA00022645"/>
    </source>
</evidence>
<dbReference type="OrthoDB" id="3626597at2759"/>
<dbReference type="GO" id="GO:0008270">
    <property type="term" value="F:zinc ion binding"/>
    <property type="evidence" value="ECO:0007669"/>
    <property type="project" value="InterPro"/>
</dbReference>
<comment type="similarity">
    <text evidence="2 10">Belongs to the peptidase M14 family.</text>
</comment>
<dbReference type="STRING" id="282301.A0A267E593"/>
<evidence type="ECO:0000313" key="13">
    <source>
        <dbReference type="EMBL" id="PAA56730.1"/>
    </source>
</evidence>
<keyword evidence="8" id="KW-0862">Zinc</keyword>
<evidence type="ECO:0000256" key="9">
    <source>
        <dbReference type="ARBA" id="ARBA00023049"/>
    </source>
</evidence>
<accession>A0A267E593</accession>
<dbReference type="GO" id="GO:0004181">
    <property type="term" value="F:metallocarboxypeptidase activity"/>
    <property type="evidence" value="ECO:0007669"/>
    <property type="project" value="InterPro"/>
</dbReference>
<evidence type="ECO:0000256" key="10">
    <source>
        <dbReference type="PROSITE-ProRule" id="PRU01379"/>
    </source>
</evidence>
<dbReference type="Gene3D" id="3.40.630.10">
    <property type="entry name" value="Zn peptidases"/>
    <property type="match status" value="1"/>
</dbReference>
<evidence type="ECO:0000313" key="14">
    <source>
        <dbReference type="Proteomes" id="UP000215902"/>
    </source>
</evidence>
<proteinExistence type="inferred from homology"/>
<evidence type="ECO:0000259" key="12">
    <source>
        <dbReference type="PROSITE" id="PS52035"/>
    </source>
</evidence>
<dbReference type="AlphaFoldDB" id="A0A267E593"/>
<keyword evidence="14" id="KW-1185">Reference proteome</keyword>
<evidence type="ECO:0000256" key="1">
    <source>
        <dbReference type="ARBA" id="ARBA00001947"/>
    </source>
</evidence>
<evidence type="ECO:0000256" key="5">
    <source>
        <dbReference type="ARBA" id="ARBA00022723"/>
    </source>
</evidence>
<dbReference type="InterPro" id="IPR000834">
    <property type="entry name" value="Peptidase_M14"/>
</dbReference>
<keyword evidence="6 11" id="KW-0732">Signal</keyword>
<protein>
    <recommendedName>
        <fullName evidence="12">Peptidase M14 domain-containing protein</fullName>
    </recommendedName>
</protein>
<dbReference type="SMART" id="SM00631">
    <property type="entry name" value="Zn_pept"/>
    <property type="match status" value="1"/>
</dbReference>
<feature type="active site" description="Proton donor/acceptor" evidence="10">
    <location>
        <position position="435"/>
    </location>
</feature>
<dbReference type="PANTHER" id="PTHR11705">
    <property type="entry name" value="PROTEASE FAMILY M14 CARBOXYPEPTIDASE A,B"/>
    <property type="match status" value="1"/>
</dbReference>
<keyword evidence="5" id="KW-0479">Metal-binding</keyword>
<keyword evidence="7" id="KW-0378">Hydrolase</keyword>
<evidence type="ECO:0000256" key="8">
    <source>
        <dbReference type="ARBA" id="ARBA00022833"/>
    </source>
</evidence>
<sequence length="499" mass="56165">MNHFQHCIVLLGLPLLFSVATGKFAFDGFRHYRLSPMSARALSRLRWLETEFPAEPDPLSGLMFLTRPGRKFASVDVLVPPGLNAAFLNLVQATSAMRMQLIHKDYGRQLALFNQENARAHQQNSEALKRRRREADGGRVTGRMQMNHNFYRSYAEIRRSLIELKDRCNELHPGTCSLERIGRTFEGRRLFVLKIAKNKSPDSSKKTAVWLDAGIHAREWVSPATALYIADQLINVGLPASLSNANQSSLTVTEAAEIVERHEIMMLILYNPDGYEYSRLRNRMWRKNREVNGMRRYCRGVDLNRNYGYRWGGGAGSSGFPCADNFRGPAAFSAAETSAVRRYLESRKSRLLMFVSLHSFGQYLLIPYGYQKNTYSKTHHEKMMYAATLAVYKMFAINDRFYALGTGSDMLYEANGGSDDWAHGSLGVPYSFTVELPDEGDYGFLLPGYLVPSVGREAMRGLGSLLSSARRLEGQQEDAADSANAQPCNRLMQNAASGN</sequence>
<dbReference type="PRINTS" id="PR00765">
    <property type="entry name" value="CRBOXYPTASEA"/>
</dbReference>
<keyword evidence="3" id="KW-0121">Carboxypeptidase</keyword>